<evidence type="ECO:0000256" key="1">
    <source>
        <dbReference type="ARBA" id="ARBA00004141"/>
    </source>
</evidence>
<evidence type="ECO:0000313" key="6">
    <source>
        <dbReference type="EMBL" id="KAG5348126.1"/>
    </source>
</evidence>
<protein>
    <submittedName>
        <fullName evidence="6">NU1M oxidoreductase</fullName>
    </submittedName>
</protein>
<evidence type="ECO:0000313" key="7">
    <source>
        <dbReference type="Proteomes" id="UP000669903"/>
    </source>
</evidence>
<keyword evidence="4 5" id="KW-0472">Membrane</keyword>
<dbReference type="AlphaFoldDB" id="A0A836KFB9"/>
<evidence type="ECO:0000256" key="4">
    <source>
        <dbReference type="ARBA" id="ARBA00023136"/>
    </source>
</evidence>
<comment type="subcellular location">
    <subcellularLocation>
        <location evidence="1">Membrane</location>
        <topology evidence="1">Multi-pass membrane protein</topology>
    </subcellularLocation>
</comment>
<reference evidence="6" key="1">
    <citation type="submission" date="2020-03" db="EMBL/GenBank/DDBJ databases">
        <title>Relaxed selection underlies rapid genomic changes in the transitions from sociality to social parasitism in ants.</title>
        <authorList>
            <person name="Bi X."/>
        </authorList>
    </citation>
    <scope>NUCLEOTIDE SEQUENCE</scope>
    <source>
        <strain evidence="6">BGI-DK2014a</strain>
        <tissue evidence="6">Whole body</tissue>
    </source>
</reference>
<comment type="caution">
    <text evidence="6">The sequence shown here is derived from an EMBL/GenBank/DDBJ whole genome shotgun (WGS) entry which is preliminary data.</text>
</comment>
<gene>
    <name evidence="6" type="primary">Nd1_4</name>
    <name evidence="6" type="ORF">G6Z76_0010111</name>
</gene>
<accession>A0A836KFB9</accession>
<dbReference type="InterPro" id="IPR001694">
    <property type="entry name" value="NADH_UbQ_OxRdtase_su1/FPO"/>
</dbReference>
<keyword evidence="7" id="KW-1185">Reference proteome</keyword>
<name>A0A836KFB9_9HYME</name>
<organism evidence="6 7">
    <name type="scientific">Acromyrmex charruanus</name>
    <dbReference type="NCBI Taxonomy" id="2715315"/>
    <lineage>
        <taxon>Eukaryota</taxon>
        <taxon>Metazoa</taxon>
        <taxon>Ecdysozoa</taxon>
        <taxon>Arthropoda</taxon>
        <taxon>Hexapoda</taxon>
        <taxon>Insecta</taxon>
        <taxon>Pterygota</taxon>
        <taxon>Neoptera</taxon>
        <taxon>Endopterygota</taxon>
        <taxon>Hymenoptera</taxon>
        <taxon>Apocrita</taxon>
        <taxon>Aculeata</taxon>
        <taxon>Formicoidea</taxon>
        <taxon>Formicidae</taxon>
        <taxon>Myrmicinae</taxon>
        <taxon>Acromyrmex</taxon>
    </lineage>
</organism>
<evidence type="ECO:0000256" key="2">
    <source>
        <dbReference type="ARBA" id="ARBA00022692"/>
    </source>
</evidence>
<dbReference type="InterPro" id="IPR036691">
    <property type="entry name" value="Endo/exonu/phosph_ase_sf"/>
</dbReference>
<dbReference type="EMBL" id="JAANIC010000256">
    <property type="protein sequence ID" value="KAG5348126.1"/>
    <property type="molecule type" value="Genomic_DNA"/>
</dbReference>
<feature type="transmembrane region" description="Helical" evidence="5">
    <location>
        <begin position="20"/>
        <end position="45"/>
    </location>
</feature>
<evidence type="ECO:0000256" key="3">
    <source>
        <dbReference type="ARBA" id="ARBA00022989"/>
    </source>
</evidence>
<evidence type="ECO:0000256" key="5">
    <source>
        <dbReference type="SAM" id="Phobius"/>
    </source>
</evidence>
<dbReference type="GO" id="GO:0016020">
    <property type="term" value="C:membrane"/>
    <property type="evidence" value="ECO:0007669"/>
    <property type="project" value="UniProtKB-SubCell"/>
</dbReference>
<proteinExistence type="predicted"/>
<keyword evidence="2 5" id="KW-0812">Transmembrane</keyword>
<keyword evidence="3 5" id="KW-1133">Transmembrane helix</keyword>
<dbReference type="Proteomes" id="UP000669903">
    <property type="component" value="Unassembled WGS sequence"/>
</dbReference>
<feature type="non-terminal residue" evidence="6">
    <location>
        <position position="1"/>
    </location>
</feature>
<feature type="non-terminal residue" evidence="6">
    <location>
        <position position="354"/>
    </location>
</feature>
<sequence length="354" mass="42530">RDAIKLFRKKIFIVYKSNYYIYYIFRGISQTLSYEVSLIIIFLMLMILRERYSFVDFLNYAFIFSMFMGIMTELNRRPIDFVEGKSELVSGFNVFQRWFALIFMTEVKVRKAFKVQDRENKCTIIAELEIWEEKREVSKIFVKDKWLRWNEKERRIEENRLSKDYEWNYVPAKKEHKKGRAKGGIITAVNKKIKNIEVREISEAAMECDYERVYNGNKWRIITVCSQEVEKTMERLMEHIREEEEEYLIIGGDLNARTASERKPVIEKENEKRNKSKKSIHKIINGWTYIGEREFSVINYMIGNEGACKEIKRVEEGNRTELDHIPLEVALRRSQKKRLKVQSRKIKRKHSHGN</sequence>
<dbReference type="SUPFAM" id="SSF56219">
    <property type="entry name" value="DNase I-like"/>
    <property type="match status" value="1"/>
</dbReference>
<dbReference type="Pfam" id="PF00146">
    <property type="entry name" value="NADHdh"/>
    <property type="match status" value="1"/>
</dbReference>
<dbReference type="Gene3D" id="3.60.10.10">
    <property type="entry name" value="Endonuclease/exonuclease/phosphatase"/>
    <property type="match status" value="1"/>
</dbReference>